<feature type="compositionally biased region" description="Polar residues" evidence="1">
    <location>
        <begin position="252"/>
        <end position="268"/>
    </location>
</feature>
<name>A0A4Z2I9R8_9TELE</name>
<feature type="compositionally biased region" description="Gly residues" evidence="1">
    <location>
        <begin position="519"/>
        <end position="528"/>
    </location>
</feature>
<protein>
    <submittedName>
        <fullName evidence="3">MAGUK p55 subfamily member 4</fullName>
    </submittedName>
</protein>
<accession>A0A4Z2I9R8</accession>
<dbReference type="InterPro" id="IPR036892">
    <property type="entry name" value="L27_dom_sf"/>
</dbReference>
<keyword evidence="4" id="KW-1185">Reference proteome</keyword>
<dbReference type="SUPFAM" id="SSF101288">
    <property type="entry name" value="L27 domain"/>
    <property type="match status" value="1"/>
</dbReference>
<organism evidence="3 4">
    <name type="scientific">Liparis tanakae</name>
    <name type="common">Tanaka's snailfish</name>
    <dbReference type="NCBI Taxonomy" id="230148"/>
    <lineage>
        <taxon>Eukaryota</taxon>
        <taxon>Metazoa</taxon>
        <taxon>Chordata</taxon>
        <taxon>Craniata</taxon>
        <taxon>Vertebrata</taxon>
        <taxon>Euteleostomi</taxon>
        <taxon>Actinopterygii</taxon>
        <taxon>Neopterygii</taxon>
        <taxon>Teleostei</taxon>
        <taxon>Neoteleostei</taxon>
        <taxon>Acanthomorphata</taxon>
        <taxon>Eupercaria</taxon>
        <taxon>Perciformes</taxon>
        <taxon>Cottioidei</taxon>
        <taxon>Cottales</taxon>
        <taxon>Liparidae</taxon>
        <taxon>Liparis</taxon>
    </lineage>
</organism>
<evidence type="ECO:0000313" key="3">
    <source>
        <dbReference type="EMBL" id="TNN74114.1"/>
    </source>
</evidence>
<dbReference type="Proteomes" id="UP000314294">
    <property type="component" value="Unassembled WGS sequence"/>
</dbReference>
<evidence type="ECO:0000259" key="2">
    <source>
        <dbReference type="PROSITE" id="PS51022"/>
    </source>
</evidence>
<dbReference type="AlphaFoldDB" id="A0A4Z2I9R8"/>
<dbReference type="OrthoDB" id="439127at2759"/>
<evidence type="ECO:0000256" key="1">
    <source>
        <dbReference type="SAM" id="MobiDB-lite"/>
    </source>
</evidence>
<feature type="compositionally biased region" description="Basic residues" evidence="1">
    <location>
        <begin position="500"/>
        <end position="510"/>
    </location>
</feature>
<dbReference type="Pfam" id="PF02828">
    <property type="entry name" value="L27"/>
    <property type="match status" value="1"/>
</dbReference>
<feature type="compositionally biased region" description="Polar residues" evidence="1">
    <location>
        <begin position="320"/>
        <end position="330"/>
    </location>
</feature>
<comment type="caution">
    <text evidence="3">The sequence shown here is derived from an EMBL/GenBank/DDBJ whole genome shotgun (WGS) entry which is preliminary data.</text>
</comment>
<feature type="region of interest" description="Disordered" evidence="1">
    <location>
        <begin position="426"/>
        <end position="561"/>
    </location>
</feature>
<proteinExistence type="predicted"/>
<feature type="compositionally biased region" description="Low complexity" evidence="1">
    <location>
        <begin position="468"/>
        <end position="485"/>
    </location>
</feature>
<dbReference type="EMBL" id="SRLO01000118">
    <property type="protein sequence ID" value="TNN74114.1"/>
    <property type="molecule type" value="Genomic_DNA"/>
</dbReference>
<feature type="region of interest" description="Disordered" evidence="1">
    <location>
        <begin position="245"/>
        <end position="359"/>
    </location>
</feature>
<dbReference type="PROSITE" id="PS51022">
    <property type="entry name" value="L27"/>
    <property type="match status" value="1"/>
</dbReference>
<sequence>MLTSVVEDVSLAVSRNIFGAEVLHELLSAPWLHALLKIMATIQTVHHPSAEARELYSLLSSPHMQALLSSQDSVAQSDYGPVLPPLPDNMPEGEEAMRVVCLNREERKASVGDGVRGIRSRWSSLRRLTLDRLDPARRAWSGEELRATESEARPLPLPRGGRSRPFLPRYESTGSCCLRPQPAELWKKGLHQSAPAVFSPASCTEKPNHKEGGVASTGGISDDYAYPPPPVSFYSLSFPNSPNFYKKGATGGQSRNIPTPGRSPSCTGMSPLRAHTAPSSPAAHRSTRRQGVSTLPTPARQHVRQLGSHNKLQEEPLTRPSVTRYSTASHHNGRQKPPQRTGNEQEQPKRRQPQELPKQCSVEELRSTVQTVATSIERGPQDVRHLGQKMVAATEMITGSVEENAQALNLLAEVVDKLQGLIVAGKHAEASAPRRPRRHTPPPPPPRVSSMSPKEVRKPPTPYPRRLSSSSYSSSSSSCTSSSSSTFVSACADGFMTSRCPKRPNGRSRRTVVSFGVPHGAGGGGGNGQARLHNGAALEEQRDCQSTGGVTTKKKKKKKKK</sequence>
<dbReference type="Gene3D" id="1.10.287.650">
    <property type="entry name" value="L27 domain"/>
    <property type="match status" value="1"/>
</dbReference>
<feature type="compositionally biased region" description="Basic residues" evidence="1">
    <location>
        <begin position="552"/>
        <end position="561"/>
    </location>
</feature>
<dbReference type="SMART" id="SM00569">
    <property type="entry name" value="L27"/>
    <property type="match status" value="1"/>
</dbReference>
<reference evidence="3 4" key="1">
    <citation type="submission" date="2019-03" db="EMBL/GenBank/DDBJ databases">
        <title>First draft genome of Liparis tanakae, snailfish: a comprehensive survey of snailfish specific genes.</title>
        <authorList>
            <person name="Kim W."/>
            <person name="Song I."/>
            <person name="Jeong J.-H."/>
            <person name="Kim D."/>
            <person name="Kim S."/>
            <person name="Ryu S."/>
            <person name="Song J.Y."/>
            <person name="Lee S.K."/>
        </authorList>
    </citation>
    <scope>NUCLEOTIDE SEQUENCE [LARGE SCALE GENOMIC DNA]</scope>
    <source>
        <tissue evidence="3">Muscle</tissue>
    </source>
</reference>
<gene>
    <name evidence="3" type="primary">MPP4_1</name>
    <name evidence="3" type="ORF">EYF80_015755</name>
</gene>
<feature type="domain" description="L27" evidence="2">
    <location>
        <begin position="28"/>
        <end position="82"/>
    </location>
</feature>
<dbReference type="InterPro" id="IPR004172">
    <property type="entry name" value="L27_dom"/>
</dbReference>
<evidence type="ECO:0000313" key="4">
    <source>
        <dbReference type="Proteomes" id="UP000314294"/>
    </source>
</evidence>
<dbReference type="InterPro" id="IPR014775">
    <property type="entry name" value="L27_C"/>
</dbReference>